<feature type="transmembrane region" description="Helical" evidence="1">
    <location>
        <begin position="52"/>
        <end position="71"/>
    </location>
</feature>
<dbReference type="Proteomes" id="UP001295423">
    <property type="component" value="Unassembled WGS sequence"/>
</dbReference>
<protein>
    <submittedName>
        <fullName evidence="2">Uncharacterized protein</fullName>
    </submittedName>
</protein>
<dbReference type="AlphaFoldDB" id="A0AAD2FVJ3"/>
<keyword evidence="1" id="KW-0812">Transmembrane</keyword>
<keyword evidence="3" id="KW-1185">Reference proteome</keyword>
<organism evidence="2 3">
    <name type="scientific">Cylindrotheca closterium</name>
    <dbReference type="NCBI Taxonomy" id="2856"/>
    <lineage>
        <taxon>Eukaryota</taxon>
        <taxon>Sar</taxon>
        <taxon>Stramenopiles</taxon>
        <taxon>Ochrophyta</taxon>
        <taxon>Bacillariophyta</taxon>
        <taxon>Bacillariophyceae</taxon>
        <taxon>Bacillariophycidae</taxon>
        <taxon>Bacillariales</taxon>
        <taxon>Bacillariaceae</taxon>
        <taxon>Cylindrotheca</taxon>
    </lineage>
</organism>
<reference evidence="2" key="1">
    <citation type="submission" date="2023-08" db="EMBL/GenBank/DDBJ databases">
        <authorList>
            <person name="Audoor S."/>
            <person name="Bilcke G."/>
        </authorList>
    </citation>
    <scope>NUCLEOTIDE SEQUENCE</scope>
</reference>
<comment type="caution">
    <text evidence="2">The sequence shown here is derived from an EMBL/GenBank/DDBJ whole genome shotgun (WGS) entry which is preliminary data.</text>
</comment>
<proteinExistence type="predicted"/>
<gene>
    <name evidence="2" type="ORF">CYCCA115_LOCUS14819</name>
</gene>
<evidence type="ECO:0000313" key="3">
    <source>
        <dbReference type="Proteomes" id="UP001295423"/>
    </source>
</evidence>
<name>A0AAD2FVJ3_9STRA</name>
<dbReference type="EMBL" id="CAKOGP040001858">
    <property type="protein sequence ID" value="CAJ1954224.1"/>
    <property type="molecule type" value="Genomic_DNA"/>
</dbReference>
<evidence type="ECO:0000256" key="1">
    <source>
        <dbReference type="SAM" id="Phobius"/>
    </source>
</evidence>
<evidence type="ECO:0000313" key="2">
    <source>
        <dbReference type="EMBL" id="CAJ1954224.1"/>
    </source>
</evidence>
<accession>A0AAD2FVJ3</accession>
<feature type="transmembrane region" description="Helical" evidence="1">
    <location>
        <begin position="92"/>
        <end position="113"/>
    </location>
</feature>
<keyword evidence="1" id="KW-0472">Membrane</keyword>
<sequence length="217" mass="23164">MASLLPPITKISTKGILSSAAISSSVQAIPRGGGGTTSVDLSRLSLEFSAMSSYAVVASLLLGSGLYLFAITPLTIPDPGKGPPQDTRLSKWATALFAVMVSVNIAMSLHTVLTFNVMNLYANTALGKGMDDAYIAFWDAPFIRNLRGSAFRAFLVAIRSFKVSFLLSVFLKTNGKHKWVATALAAWLMIWSTFQMEGMIQVAGQTIFKAAKASASM</sequence>
<keyword evidence="1" id="KW-1133">Transmembrane helix</keyword>